<dbReference type="PROSITE" id="PS51217">
    <property type="entry name" value="UVRD_HELICASE_CTER"/>
    <property type="match status" value="1"/>
</dbReference>
<name>A0A9X1NI55_9ACTN</name>
<dbReference type="PANTHER" id="PTHR11070">
    <property type="entry name" value="UVRD / RECB / PCRA DNA HELICASE FAMILY MEMBER"/>
    <property type="match status" value="1"/>
</dbReference>
<keyword evidence="11" id="KW-0413">Isomerase</keyword>
<evidence type="ECO:0000256" key="3">
    <source>
        <dbReference type="ARBA" id="ARBA00022741"/>
    </source>
</evidence>
<dbReference type="SUPFAM" id="SSF52980">
    <property type="entry name" value="Restriction endonuclease-like"/>
    <property type="match status" value="1"/>
</dbReference>
<evidence type="ECO:0000313" key="19">
    <source>
        <dbReference type="EMBL" id="MCD5315482.1"/>
    </source>
</evidence>
<dbReference type="Pfam" id="PF12705">
    <property type="entry name" value="PDDEXK_1"/>
    <property type="match status" value="1"/>
</dbReference>
<feature type="region of interest" description="Disordered" evidence="16">
    <location>
        <begin position="1"/>
        <end position="88"/>
    </location>
</feature>
<feature type="region of interest" description="Disordered" evidence="16">
    <location>
        <begin position="1086"/>
        <end position="1124"/>
    </location>
</feature>
<dbReference type="EMBL" id="JAJOMB010000022">
    <property type="protein sequence ID" value="MCD5315482.1"/>
    <property type="molecule type" value="Genomic_DNA"/>
</dbReference>
<comment type="similarity">
    <text evidence="1">Belongs to the helicase family. UvrD subfamily.</text>
</comment>
<accession>A0A9X1NI55</accession>
<dbReference type="Proteomes" id="UP001138997">
    <property type="component" value="Unassembled WGS sequence"/>
</dbReference>
<reference evidence="19" key="1">
    <citation type="submission" date="2021-11" db="EMBL/GenBank/DDBJ databases">
        <title>Streptomyces corallinus and Kineosporia corallina sp. nov., two new coral-derived marine actinobacteria.</title>
        <authorList>
            <person name="Buangrab K."/>
            <person name="Sutthacheep M."/>
            <person name="Yeemin T."/>
            <person name="Harunari E."/>
            <person name="Igarashi Y."/>
            <person name="Sripreechasak P."/>
            <person name="Kanchanasin P."/>
            <person name="Tanasupawat S."/>
            <person name="Phongsopitanun W."/>
        </authorList>
    </citation>
    <scope>NUCLEOTIDE SEQUENCE</scope>
    <source>
        <strain evidence="19">JCM 31032</strain>
    </source>
</reference>
<dbReference type="Pfam" id="PF13361">
    <property type="entry name" value="UvrD_C"/>
    <property type="match status" value="2"/>
</dbReference>
<feature type="domain" description="UvrD-like helicase C-terminal" evidence="18">
    <location>
        <begin position="431"/>
        <end position="760"/>
    </location>
</feature>
<dbReference type="Gene3D" id="1.10.486.10">
    <property type="entry name" value="PCRA, domain 4"/>
    <property type="match status" value="1"/>
</dbReference>
<feature type="domain" description="UvrD-like helicase ATP-binding" evidence="17">
    <location>
        <begin position="101"/>
        <end position="430"/>
    </location>
</feature>
<evidence type="ECO:0000256" key="7">
    <source>
        <dbReference type="ARBA" id="ARBA00022839"/>
    </source>
</evidence>
<dbReference type="InterPro" id="IPR013986">
    <property type="entry name" value="DExx_box_DNA_helicase_dom_sf"/>
</dbReference>
<comment type="catalytic activity">
    <reaction evidence="12">
        <text>Couples ATP hydrolysis with the unwinding of duplex DNA by translocating in the 3'-5' direction.</text>
        <dbReference type="EC" id="5.6.2.4"/>
    </reaction>
</comment>
<dbReference type="GO" id="GO:0003677">
    <property type="term" value="F:DNA binding"/>
    <property type="evidence" value="ECO:0007669"/>
    <property type="project" value="UniProtKB-KW"/>
</dbReference>
<evidence type="ECO:0000256" key="9">
    <source>
        <dbReference type="ARBA" id="ARBA00023125"/>
    </source>
</evidence>
<evidence type="ECO:0000259" key="17">
    <source>
        <dbReference type="PROSITE" id="PS51198"/>
    </source>
</evidence>
<dbReference type="Pfam" id="PF00580">
    <property type="entry name" value="UvrD-helicase"/>
    <property type="match status" value="1"/>
</dbReference>
<keyword evidence="20" id="KW-1185">Reference proteome</keyword>
<evidence type="ECO:0000313" key="20">
    <source>
        <dbReference type="Proteomes" id="UP001138997"/>
    </source>
</evidence>
<dbReference type="GO" id="GO:0043138">
    <property type="term" value="F:3'-5' DNA helicase activity"/>
    <property type="evidence" value="ECO:0007669"/>
    <property type="project" value="UniProtKB-EC"/>
</dbReference>
<dbReference type="PROSITE" id="PS51198">
    <property type="entry name" value="UVRD_HELICASE_ATP_BIND"/>
    <property type="match status" value="1"/>
</dbReference>
<protein>
    <recommendedName>
        <fullName evidence="13">DNA 3'-5' helicase</fullName>
        <ecNumber evidence="13">5.6.2.4</ecNumber>
    </recommendedName>
</protein>
<dbReference type="SUPFAM" id="SSF52540">
    <property type="entry name" value="P-loop containing nucleoside triphosphate hydrolases"/>
    <property type="match status" value="1"/>
</dbReference>
<keyword evidence="9" id="KW-0238">DNA-binding</keyword>
<feature type="binding site" evidence="15">
    <location>
        <begin position="122"/>
        <end position="129"/>
    </location>
    <ligand>
        <name>ATP</name>
        <dbReference type="ChEBI" id="CHEBI:30616"/>
    </ligand>
</feature>
<organism evidence="19 20">
    <name type="scientific">Kineosporia babensis</name>
    <dbReference type="NCBI Taxonomy" id="499548"/>
    <lineage>
        <taxon>Bacteria</taxon>
        <taxon>Bacillati</taxon>
        <taxon>Actinomycetota</taxon>
        <taxon>Actinomycetes</taxon>
        <taxon>Kineosporiales</taxon>
        <taxon>Kineosporiaceae</taxon>
        <taxon>Kineosporia</taxon>
    </lineage>
</organism>
<evidence type="ECO:0000256" key="15">
    <source>
        <dbReference type="PROSITE-ProRule" id="PRU00560"/>
    </source>
</evidence>
<keyword evidence="4" id="KW-0227">DNA damage</keyword>
<dbReference type="InterPro" id="IPR000212">
    <property type="entry name" value="DNA_helicase_UvrD/REP"/>
</dbReference>
<gene>
    <name evidence="19" type="ORF">LR394_31755</name>
</gene>
<comment type="caution">
    <text evidence="19">The sequence shown here is derived from an EMBL/GenBank/DDBJ whole genome shotgun (WGS) entry which is preliminary data.</text>
</comment>
<dbReference type="InterPro" id="IPR014016">
    <property type="entry name" value="UvrD-like_ATP-bd"/>
</dbReference>
<dbReference type="Gene3D" id="3.90.320.10">
    <property type="match status" value="1"/>
</dbReference>
<keyword evidence="7" id="KW-0269">Exonuclease</keyword>
<keyword evidence="6 15" id="KW-0347">Helicase</keyword>
<evidence type="ECO:0000256" key="11">
    <source>
        <dbReference type="ARBA" id="ARBA00023235"/>
    </source>
</evidence>
<keyword evidence="2" id="KW-0540">Nuclease</keyword>
<evidence type="ECO:0000256" key="1">
    <source>
        <dbReference type="ARBA" id="ARBA00009922"/>
    </source>
</evidence>
<feature type="compositionally biased region" description="Polar residues" evidence="16">
    <location>
        <begin position="1"/>
        <end position="14"/>
    </location>
</feature>
<keyword evidence="5 15" id="KW-0378">Hydrolase</keyword>
<keyword evidence="3 15" id="KW-0547">Nucleotide-binding</keyword>
<dbReference type="Gene3D" id="3.40.50.300">
    <property type="entry name" value="P-loop containing nucleotide triphosphate hydrolases"/>
    <property type="match status" value="3"/>
</dbReference>
<dbReference type="InterPro" id="IPR011604">
    <property type="entry name" value="PDDEXK-like_dom_sf"/>
</dbReference>
<dbReference type="GO" id="GO:0033202">
    <property type="term" value="C:DNA helicase complex"/>
    <property type="evidence" value="ECO:0007669"/>
    <property type="project" value="TreeGrafter"/>
</dbReference>
<evidence type="ECO:0000256" key="16">
    <source>
        <dbReference type="SAM" id="MobiDB-lite"/>
    </source>
</evidence>
<evidence type="ECO:0000256" key="4">
    <source>
        <dbReference type="ARBA" id="ARBA00022763"/>
    </source>
</evidence>
<feature type="region of interest" description="Disordered" evidence="16">
    <location>
        <begin position="968"/>
        <end position="1001"/>
    </location>
</feature>
<evidence type="ECO:0000256" key="10">
    <source>
        <dbReference type="ARBA" id="ARBA00023204"/>
    </source>
</evidence>
<proteinExistence type="inferred from homology"/>
<dbReference type="EC" id="5.6.2.4" evidence="13"/>
<evidence type="ECO:0000256" key="14">
    <source>
        <dbReference type="ARBA" id="ARBA00048988"/>
    </source>
</evidence>
<evidence type="ECO:0000256" key="13">
    <source>
        <dbReference type="ARBA" id="ARBA00034808"/>
    </source>
</evidence>
<sequence>MNEDQPNLGETGQATPAPGPAQNSSSGNPPIPEGDGSAAAGNNVQKHSTEAPVEEQLGFDLGLPAPTPPPKRRRPQADRAARSPRKQAISAAAIAKALGRPEPTPEQVAVIEAPLEPLLVVAGAGSGKTETMAARVVWLVANGLVEPDEVLGLTFTRKAAGELAERIRARLRALHRKGLTPESRPVTVSTYHSYAANVLGDHALRLGIEPGARLLGEAGSWQLVDELVERWDGDMSGVDLSRTTVVDAVLGLAGEIAEHLLDPEGIDALAESALERIAELPKNVGDGVPGKPKGEVKVVAQRMQARRALIPLVAAYHRRKRELEVLDFGDQVALAAQLARTVPDVGAVERQRFRVVLLDEYQDTSHAQVVLLQELFGGGHPVIAVGDPHQSIYAWRGASAGNLQRFGLDFPATDGGRAATRHLSTSWRNDLAILQVANELAAPLRHTPIWSDPDLSVDVQPLAARPGAGPGRVRLEWHATLEDEARAIADIAEYAWVNSDERPSVAVLCRARAQFPLIEAALRGRGLPVEVIGLGGLLHVPEIADLRAALEVVHDPTRGDALMRLLTGPAWRIGPRDLDGLGAWARELAASWRGDKKDGKVRLPADSGLSAAHIQLDAVDDVSIVDAIDALPEPDWEGAQGQALSPEGRRRLERLAALLRGLRGRLALPLPDLVLEAERALLLDVEVAAQPNRSPAAARAHLDAFTDVAAQFADSGDRPTLGTFLGWLTAAEDRERGLDAGVVEQHEDAIQLLTVHGSKGLEWDVVAVCGMVEGTFPAGHAGRAPKRSKGWLGDIGAVPFPLRGDAGGLPQWDFRAASTQDELEAELKRFMDYCGEHEVAEERRLAYVAATRAKDSLLLTGAVWGDGSTPREPSRFMVEIREMLRRAEGGLLPGMGEAAATTERITVGLWTDQPDEGAENPRAVEGRTAVWSDPLGERREVVEDGAELVRLAIEALSGERRRLYGTRQFTTEDVGGARGGDSGGPTETGEAGAPGADQGKDAFGRVGGVTAENQQFDEGSTVEVDASEMGAAEIRVTEFGVTEAGWAIEDDWMPLDDWAPDDEFEPPPDDFADQRLMPYEQGLAQTQPAGAAIRPGQTSQPEQAAGPDRAVPADQAGPVNPADDRHAFALLDPQTTEEAAWAREVEVLLAERDAAASGELTVKLPTHLSASRAVALAEDRQALAERLRRPMPTQPSPQARRGSAFHAWLERRFGAAALVDIDDLPGAGDDHSDAKLQTLQQNFLASEWAERTAETVEVSIETPVAGVVLRGRIDAVFRNPDGSWDVVDWKTGRPPTREQMPALSVQLAVYRLAWSRLQNIPVEQVSAAFFYASAGRTVRPVDLLDEAALEELLTM</sequence>
<evidence type="ECO:0000256" key="8">
    <source>
        <dbReference type="ARBA" id="ARBA00022840"/>
    </source>
</evidence>
<evidence type="ECO:0000256" key="6">
    <source>
        <dbReference type="ARBA" id="ARBA00022806"/>
    </source>
</evidence>
<dbReference type="GO" id="GO:0005524">
    <property type="term" value="F:ATP binding"/>
    <property type="evidence" value="ECO:0007669"/>
    <property type="project" value="UniProtKB-UniRule"/>
</dbReference>
<dbReference type="CDD" id="cd17932">
    <property type="entry name" value="DEXQc_UvrD"/>
    <property type="match status" value="1"/>
</dbReference>
<evidence type="ECO:0000256" key="12">
    <source>
        <dbReference type="ARBA" id="ARBA00034617"/>
    </source>
</evidence>
<dbReference type="RefSeq" id="WP_231448303.1">
    <property type="nucleotide sequence ID" value="NZ_JAJOMB010000022.1"/>
</dbReference>
<evidence type="ECO:0000256" key="2">
    <source>
        <dbReference type="ARBA" id="ARBA00022722"/>
    </source>
</evidence>
<dbReference type="InterPro" id="IPR014017">
    <property type="entry name" value="DNA_helicase_UvrD-like_C"/>
</dbReference>
<evidence type="ECO:0000256" key="5">
    <source>
        <dbReference type="ARBA" id="ARBA00022801"/>
    </source>
</evidence>
<dbReference type="InterPro" id="IPR038726">
    <property type="entry name" value="PDDEXK_AddAB-type"/>
</dbReference>
<keyword evidence="10" id="KW-0234">DNA repair</keyword>
<dbReference type="GO" id="GO:0000725">
    <property type="term" value="P:recombinational repair"/>
    <property type="evidence" value="ECO:0007669"/>
    <property type="project" value="TreeGrafter"/>
</dbReference>
<dbReference type="Gene3D" id="1.10.10.160">
    <property type="match status" value="1"/>
</dbReference>
<dbReference type="InterPro" id="IPR011335">
    <property type="entry name" value="Restrct_endonuc-II-like"/>
</dbReference>
<dbReference type="GO" id="GO:0004527">
    <property type="term" value="F:exonuclease activity"/>
    <property type="evidence" value="ECO:0007669"/>
    <property type="project" value="UniProtKB-KW"/>
</dbReference>
<dbReference type="GO" id="GO:0005829">
    <property type="term" value="C:cytosol"/>
    <property type="evidence" value="ECO:0007669"/>
    <property type="project" value="TreeGrafter"/>
</dbReference>
<comment type="catalytic activity">
    <reaction evidence="14">
        <text>ATP + H2O = ADP + phosphate + H(+)</text>
        <dbReference type="Rhea" id="RHEA:13065"/>
        <dbReference type="ChEBI" id="CHEBI:15377"/>
        <dbReference type="ChEBI" id="CHEBI:15378"/>
        <dbReference type="ChEBI" id="CHEBI:30616"/>
        <dbReference type="ChEBI" id="CHEBI:43474"/>
        <dbReference type="ChEBI" id="CHEBI:456216"/>
        <dbReference type="EC" id="5.6.2.4"/>
    </reaction>
</comment>
<dbReference type="InterPro" id="IPR027417">
    <property type="entry name" value="P-loop_NTPase"/>
</dbReference>
<keyword evidence="8 15" id="KW-0067">ATP-binding</keyword>
<evidence type="ECO:0000259" key="18">
    <source>
        <dbReference type="PROSITE" id="PS51217"/>
    </source>
</evidence>
<dbReference type="PANTHER" id="PTHR11070:SF55">
    <property type="entry name" value="DNA 3'-5' HELICASE"/>
    <property type="match status" value="1"/>
</dbReference>